<evidence type="ECO:0000256" key="4">
    <source>
        <dbReference type="ARBA" id="ARBA00023157"/>
    </source>
</evidence>
<evidence type="ECO:0000256" key="1">
    <source>
        <dbReference type="ARBA" id="ARBA00022669"/>
    </source>
</evidence>
<dbReference type="InterPro" id="IPR002557">
    <property type="entry name" value="Chitin-bd_dom"/>
</dbReference>
<keyword evidence="1" id="KW-0147">Chitin-binding</keyword>
<evidence type="ECO:0000256" key="3">
    <source>
        <dbReference type="ARBA" id="ARBA00022737"/>
    </source>
</evidence>
<feature type="non-terminal residue" evidence="8">
    <location>
        <position position="1"/>
    </location>
</feature>
<dbReference type="PROSITE" id="PS50940">
    <property type="entry name" value="CHIT_BIND_II"/>
    <property type="match status" value="2"/>
</dbReference>
<evidence type="ECO:0000256" key="2">
    <source>
        <dbReference type="ARBA" id="ARBA00022729"/>
    </source>
</evidence>
<keyword evidence="3" id="KW-0677">Repeat</keyword>
<dbReference type="OrthoDB" id="6020543at2759"/>
<dbReference type="SUPFAM" id="SSF57625">
    <property type="entry name" value="Invertebrate chitin-binding proteins"/>
    <property type="match status" value="2"/>
</dbReference>
<dbReference type="GO" id="GO:0005576">
    <property type="term" value="C:extracellular region"/>
    <property type="evidence" value="ECO:0007669"/>
    <property type="project" value="InterPro"/>
</dbReference>
<dbReference type="SMART" id="SM00494">
    <property type="entry name" value="ChtBD2"/>
    <property type="match status" value="2"/>
</dbReference>
<dbReference type="InterPro" id="IPR051940">
    <property type="entry name" value="Chitin_bind-dev_reg"/>
</dbReference>
<evidence type="ECO:0000256" key="6">
    <source>
        <dbReference type="SAM" id="MobiDB-lite"/>
    </source>
</evidence>
<keyword evidence="4" id="KW-1015">Disulfide bond</keyword>
<evidence type="ECO:0000259" key="7">
    <source>
        <dbReference type="PROSITE" id="PS50940"/>
    </source>
</evidence>
<proteinExistence type="predicted"/>
<dbReference type="Proteomes" id="UP000076858">
    <property type="component" value="Unassembled WGS sequence"/>
</dbReference>
<feature type="region of interest" description="Disordered" evidence="6">
    <location>
        <begin position="107"/>
        <end position="127"/>
    </location>
</feature>
<dbReference type="PANTHER" id="PTHR23301:SF0">
    <property type="entry name" value="CHITIN-BINDING TYPE-2 DOMAIN-CONTAINING PROTEIN-RELATED"/>
    <property type="match status" value="1"/>
</dbReference>
<dbReference type="GO" id="GO:0008061">
    <property type="term" value="F:chitin binding"/>
    <property type="evidence" value="ECO:0007669"/>
    <property type="project" value="UniProtKB-KW"/>
</dbReference>
<dbReference type="Pfam" id="PF01607">
    <property type="entry name" value="CBM_14"/>
    <property type="match status" value="1"/>
</dbReference>
<keyword evidence="9" id="KW-1185">Reference proteome</keyword>
<dbReference type="AlphaFoldDB" id="A0A162NRA2"/>
<evidence type="ECO:0000313" key="9">
    <source>
        <dbReference type="Proteomes" id="UP000076858"/>
    </source>
</evidence>
<name>A0A162NRA2_9CRUS</name>
<keyword evidence="2" id="KW-0732">Signal</keyword>
<feature type="domain" description="Chitin-binding type-2" evidence="7">
    <location>
        <begin position="42"/>
        <end position="98"/>
    </location>
</feature>
<dbReference type="InterPro" id="IPR036508">
    <property type="entry name" value="Chitin-bd_dom_sf"/>
</dbReference>
<dbReference type="PANTHER" id="PTHR23301">
    <property type="entry name" value="CHITIN BINDING PERITROPHIN-A"/>
    <property type="match status" value="1"/>
</dbReference>
<organism evidence="8 9">
    <name type="scientific">Daphnia magna</name>
    <dbReference type="NCBI Taxonomy" id="35525"/>
    <lineage>
        <taxon>Eukaryota</taxon>
        <taxon>Metazoa</taxon>
        <taxon>Ecdysozoa</taxon>
        <taxon>Arthropoda</taxon>
        <taxon>Crustacea</taxon>
        <taxon>Branchiopoda</taxon>
        <taxon>Diplostraca</taxon>
        <taxon>Cladocera</taxon>
        <taxon>Anomopoda</taxon>
        <taxon>Daphniidae</taxon>
        <taxon>Daphnia</taxon>
    </lineage>
</organism>
<dbReference type="Gene3D" id="2.170.140.10">
    <property type="entry name" value="Chitin binding domain"/>
    <property type="match status" value="2"/>
</dbReference>
<feature type="domain" description="Chitin-binding type-2" evidence="7">
    <location>
        <begin position="130"/>
        <end position="186"/>
    </location>
</feature>
<accession>A0A162NRA2</accession>
<keyword evidence="5" id="KW-0325">Glycoprotein</keyword>
<dbReference type="EMBL" id="LRGB01000551">
    <property type="protein sequence ID" value="KZS18201.1"/>
    <property type="molecule type" value="Genomic_DNA"/>
</dbReference>
<sequence>LLQAETVIAAARSRQVSLLSKGLRLYGDSRGAGDIEIGPDPTFICPPNTPVAPHPEKCELYYTCYPGYPVTLWQCYSDYLFDLTYSGCNYPIEVDCGVRNRPVTNAPTTVTTPKTTTAPSSNTVPPNQPTFNCPTPDGFFAIPNTCTGDYYVCVSGSPYVSTCPNGNIFDPATKICTPPANATCTKPVFTCPTPDGFFPIPGACSNSYYVCVGNVPHIQVT</sequence>
<feature type="compositionally biased region" description="Low complexity" evidence="6">
    <location>
        <begin position="107"/>
        <end position="123"/>
    </location>
</feature>
<evidence type="ECO:0000256" key="5">
    <source>
        <dbReference type="ARBA" id="ARBA00023180"/>
    </source>
</evidence>
<gene>
    <name evidence="8" type="ORF">APZ42_015686</name>
</gene>
<comment type="caution">
    <text evidence="8">The sequence shown here is derived from an EMBL/GenBank/DDBJ whole genome shotgun (WGS) entry which is preliminary data.</text>
</comment>
<evidence type="ECO:0000313" key="8">
    <source>
        <dbReference type="EMBL" id="KZS18201.1"/>
    </source>
</evidence>
<protein>
    <submittedName>
        <fullName evidence="8">Putative Obstructor-G</fullName>
    </submittedName>
</protein>
<reference evidence="8 9" key="1">
    <citation type="submission" date="2016-03" db="EMBL/GenBank/DDBJ databases">
        <title>EvidentialGene: Evidence-directed Construction of Genes on Genomes.</title>
        <authorList>
            <person name="Gilbert D.G."/>
            <person name="Choi J.-H."/>
            <person name="Mockaitis K."/>
            <person name="Colbourne J."/>
            <person name="Pfrender M."/>
        </authorList>
    </citation>
    <scope>NUCLEOTIDE SEQUENCE [LARGE SCALE GENOMIC DNA]</scope>
    <source>
        <strain evidence="8 9">Xinb3</strain>
        <tissue evidence="8">Complete organism</tissue>
    </source>
</reference>